<dbReference type="Proteomes" id="UP000499080">
    <property type="component" value="Unassembled WGS sequence"/>
</dbReference>
<protein>
    <submittedName>
        <fullName evidence="1">Uncharacterized protein</fullName>
    </submittedName>
</protein>
<sequence>MPGCSQISPVTLAARSSSVFTTISKTIFFMRHHKKEPRVDKYGGLGGHIPDRTYICSKFDFYLILSCQVKFVASLRICRASLLQLCCKLKLLSGMMDRPRSINFSEYSIQRNSKSIHFFEYIIRPHYLTEICWSFVVLKPLAMSNSCRDAMN</sequence>
<organism evidence="1 2">
    <name type="scientific">Araneus ventricosus</name>
    <name type="common">Orbweaver spider</name>
    <name type="synonym">Epeira ventricosa</name>
    <dbReference type="NCBI Taxonomy" id="182803"/>
    <lineage>
        <taxon>Eukaryota</taxon>
        <taxon>Metazoa</taxon>
        <taxon>Ecdysozoa</taxon>
        <taxon>Arthropoda</taxon>
        <taxon>Chelicerata</taxon>
        <taxon>Arachnida</taxon>
        <taxon>Araneae</taxon>
        <taxon>Araneomorphae</taxon>
        <taxon>Entelegynae</taxon>
        <taxon>Araneoidea</taxon>
        <taxon>Araneidae</taxon>
        <taxon>Araneus</taxon>
    </lineage>
</organism>
<evidence type="ECO:0000313" key="1">
    <source>
        <dbReference type="EMBL" id="GBO31333.1"/>
    </source>
</evidence>
<dbReference type="EMBL" id="BGPR01054606">
    <property type="protein sequence ID" value="GBO31333.1"/>
    <property type="molecule type" value="Genomic_DNA"/>
</dbReference>
<gene>
    <name evidence="1" type="ORF">AVEN_128620_1</name>
</gene>
<evidence type="ECO:0000313" key="2">
    <source>
        <dbReference type="Proteomes" id="UP000499080"/>
    </source>
</evidence>
<accession>A0A4Y2W0V6</accession>
<proteinExistence type="predicted"/>
<reference evidence="1 2" key="1">
    <citation type="journal article" date="2019" name="Sci. Rep.">
        <title>Orb-weaving spider Araneus ventricosus genome elucidates the spidroin gene catalogue.</title>
        <authorList>
            <person name="Kono N."/>
            <person name="Nakamura H."/>
            <person name="Ohtoshi R."/>
            <person name="Moran D.A.P."/>
            <person name="Shinohara A."/>
            <person name="Yoshida Y."/>
            <person name="Fujiwara M."/>
            <person name="Mori M."/>
            <person name="Tomita M."/>
            <person name="Arakawa K."/>
        </authorList>
    </citation>
    <scope>NUCLEOTIDE SEQUENCE [LARGE SCALE GENOMIC DNA]</scope>
</reference>
<name>A0A4Y2W0V6_ARAVE</name>
<dbReference type="AlphaFoldDB" id="A0A4Y2W0V6"/>
<comment type="caution">
    <text evidence="1">The sequence shown here is derived from an EMBL/GenBank/DDBJ whole genome shotgun (WGS) entry which is preliminary data.</text>
</comment>
<keyword evidence="2" id="KW-1185">Reference proteome</keyword>